<dbReference type="GeneID" id="96904682"/>
<dbReference type="Gene3D" id="3.90.550.10">
    <property type="entry name" value="Spore Coat Polysaccharide Biosynthesis Protein SpsA, Chain A"/>
    <property type="match status" value="1"/>
</dbReference>
<dbReference type="CDD" id="cd04188">
    <property type="entry name" value="DPG_synthase"/>
    <property type="match status" value="1"/>
</dbReference>
<dbReference type="EMBL" id="HE576758">
    <property type="protein sequence ID" value="CCC71016.1"/>
    <property type="molecule type" value="Genomic_DNA"/>
</dbReference>
<reference key="2">
    <citation type="submission" date="2011-08" db="EMBL/GenBank/DDBJ databases">
        <title>Genome sequence of Naumovozyma castellii.</title>
        <authorList>
            <person name="Gordon J.L."/>
            <person name="Armisen D."/>
            <person name="Proux-Wera E."/>
            <person name="OhEigeartaigh S.S."/>
            <person name="Byrne K.P."/>
            <person name="Wolfe K.H."/>
        </authorList>
    </citation>
    <scope>NUCLEOTIDE SEQUENCE</scope>
    <source>
        <strain>Type strain:CBS 4309</strain>
    </source>
</reference>
<dbReference type="Pfam" id="PF00535">
    <property type="entry name" value="Glycos_transf_2"/>
    <property type="match status" value="1"/>
</dbReference>
<accession>G0VHY2</accession>
<evidence type="ECO:0000256" key="9">
    <source>
        <dbReference type="ARBA" id="ARBA00022968"/>
    </source>
</evidence>
<evidence type="ECO:0000256" key="4">
    <source>
        <dbReference type="ARBA" id="ARBA00012583"/>
    </source>
</evidence>
<dbReference type="FunFam" id="3.90.550.10:FF:000169">
    <property type="entry name" value="Dolichyl-phosphate beta-glucosyltransferase"/>
    <property type="match status" value="1"/>
</dbReference>
<feature type="domain" description="Glycosyltransferase 2-like" evidence="14">
    <location>
        <begin position="85"/>
        <end position="271"/>
    </location>
</feature>
<dbReference type="OrthoDB" id="3784at2759"/>
<dbReference type="GO" id="GO:0005789">
    <property type="term" value="C:endoplasmic reticulum membrane"/>
    <property type="evidence" value="ECO:0007669"/>
    <property type="project" value="UniProtKB-SubCell"/>
</dbReference>
<evidence type="ECO:0000256" key="11">
    <source>
        <dbReference type="ARBA" id="ARBA00023136"/>
    </source>
</evidence>
<evidence type="ECO:0000256" key="3">
    <source>
        <dbReference type="ARBA" id="ARBA00006739"/>
    </source>
</evidence>
<keyword evidence="10 13" id="KW-1133">Transmembrane helix</keyword>
<keyword evidence="7 13" id="KW-0812">Transmembrane</keyword>
<dbReference type="RefSeq" id="XP_003677369.1">
    <property type="nucleotide sequence ID" value="XM_003677321.1"/>
</dbReference>
<dbReference type="STRING" id="1064592.G0VHY2"/>
<dbReference type="HOGENOM" id="CLU_033536_9_1_1"/>
<keyword evidence="9" id="KW-0735">Signal-anchor</keyword>
<comment type="pathway">
    <text evidence="2">Protein modification; protein glycosylation.</text>
</comment>
<evidence type="ECO:0000256" key="8">
    <source>
        <dbReference type="ARBA" id="ARBA00022824"/>
    </source>
</evidence>
<evidence type="ECO:0000256" key="10">
    <source>
        <dbReference type="ARBA" id="ARBA00022989"/>
    </source>
</evidence>
<evidence type="ECO:0000256" key="1">
    <source>
        <dbReference type="ARBA" id="ARBA00004389"/>
    </source>
</evidence>
<protein>
    <recommendedName>
        <fullName evidence="4">dolichyl-phosphate beta-glucosyltransferase</fullName>
        <ecNumber evidence="4">2.4.1.117</ecNumber>
    </recommendedName>
</protein>
<dbReference type="InterPro" id="IPR035518">
    <property type="entry name" value="DPG_synthase"/>
</dbReference>
<evidence type="ECO:0000256" key="2">
    <source>
        <dbReference type="ARBA" id="ARBA00004922"/>
    </source>
</evidence>
<reference evidence="15 16" key="1">
    <citation type="journal article" date="2011" name="Proc. Natl. Acad. Sci. U.S.A.">
        <title>Evolutionary erosion of yeast sex chromosomes by mating-type switching accidents.</title>
        <authorList>
            <person name="Gordon J.L."/>
            <person name="Armisen D."/>
            <person name="Proux-Wera E."/>
            <person name="Oheigeartaigh S.S."/>
            <person name="Byrne K.P."/>
            <person name="Wolfe K.H."/>
        </authorList>
    </citation>
    <scope>NUCLEOTIDE SEQUENCE [LARGE SCALE GENOMIC DNA]</scope>
    <source>
        <strain evidence="16">ATCC 76901 / BCRC 22586 / CBS 4309 / NBRC 1992 / NRRL Y-12630</strain>
    </source>
</reference>
<evidence type="ECO:0000256" key="13">
    <source>
        <dbReference type="SAM" id="Phobius"/>
    </source>
</evidence>
<dbReference type="Proteomes" id="UP000001640">
    <property type="component" value="Chromosome 7"/>
</dbReference>
<evidence type="ECO:0000256" key="5">
    <source>
        <dbReference type="ARBA" id="ARBA00022676"/>
    </source>
</evidence>
<evidence type="ECO:0000256" key="7">
    <source>
        <dbReference type="ARBA" id="ARBA00022692"/>
    </source>
</evidence>
<keyword evidence="5" id="KW-0328">Glycosyltransferase</keyword>
<evidence type="ECO:0000259" key="14">
    <source>
        <dbReference type="Pfam" id="PF00535"/>
    </source>
</evidence>
<gene>
    <name evidence="15" type="primary">NCAS0G01290</name>
    <name evidence="15" type="ordered locus">NCAS_0G01290</name>
</gene>
<dbReference type="KEGG" id="ncs:NCAS_0G01290"/>
<dbReference type="InParanoid" id="G0VHY2"/>
<evidence type="ECO:0000256" key="12">
    <source>
        <dbReference type="ARBA" id="ARBA00045097"/>
    </source>
</evidence>
<keyword evidence="6" id="KW-0808">Transferase</keyword>
<comment type="similarity">
    <text evidence="3">Belongs to the glycosyltransferase 2 family.</text>
</comment>
<dbReference type="InterPro" id="IPR029044">
    <property type="entry name" value="Nucleotide-diphossugar_trans"/>
</dbReference>
<evidence type="ECO:0000313" key="15">
    <source>
        <dbReference type="EMBL" id="CCC71016.1"/>
    </source>
</evidence>
<dbReference type="FunCoup" id="G0VHY2">
    <property type="interactions" value="704"/>
</dbReference>
<dbReference type="AlphaFoldDB" id="G0VHY2"/>
<keyword evidence="16" id="KW-1185">Reference proteome</keyword>
<feature type="transmembrane region" description="Helical" evidence="13">
    <location>
        <begin position="20"/>
        <end position="39"/>
    </location>
</feature>
<proteinExistence type="inferred from homology"/>
<dbReference type="eggNOG" id="KOG2977">
    <property type="taxonomic scope" value="Eukaryota"/>
</dbReference>
<comment type="subcellular location">
    <subcellularLocation>
        <location evidence="1">Endoplasmic reticulum membrane</location>
        <topology evidence="1">Single-pass membrane protein</topology>
    </subcellularLocation>
</comment>
<keyword evidence="8" id="KW-0256">Endoplasmic reticulum</keyword>
<dbReference type="PANTHER" id="PTHR10859:SF91">
    <property type="entry name" value="DOLICHYL-PHOSPHATE BETA-GLUCOSYLTRANSFERASE"/>
    <property type="match status" value="1"/>
</dbReference>
<dbReference type="OMA" id="HMVNTDA"/>
<dbReference type="GO" id="GO:0004581">
    <property type="term" value="F:dolichyl-phosphate beta-glucosyltransferase activity"/>
    <property type="evidence" value="ECO:0007669"/>
    <property type="project" value="UniProtKB-EC"/>
</dbReference>
<keyword evidence="11 13" id="KW-0472">Membrane</keyword>
<dbReference type="GO" id="GO:0006487">
    <property type="term" value="P:protein N-linked glycosylation"/>
    <property type="evidence" value="ECO:0007669"/>
    <property type="project" value="EnsemblFungi"/>
</dbReference>
<comment type="catalytic activity">
    <reaction evidence="12">
        <text>a di-trans,poly-cis-dolichyl phosphate + UDP-alpha-D-glucose = a di-trans,poly-cis-dolichyl beta-D-glucosyl phosphate + UDP</text>
        <dbReference type="Rhea" id="RHEA:15401"/>
        <dbReference type="Rhea" id="RHEA-COMP:19498"/>
        <dbReference type="Rhea" id="RHEA-COMP:19502"/>
        <dbReference type="ChEBI" id="CHEBI:57525"/>
        <dbReference type="ChEBI" id="CHEBI:57683"/>
        <dbReference type="ChEBI" id="CHEBI:58223"/>
        <dbReference type="ChEBI" id="CHEBI:58885"/>
        <dbReference type="EC" id="2.4.1.117"/>
    </reaction>
    <physiologicalReaction direction="left-to-right" evidence="12">
        <dbReference type="Rhea" id="RHEA:15402"/>
    </physiologicalReaction>
</comment>
<dbReference type="InterPro" id="IPR001173">
    <property type="entry name" value="Glyco_trans_2-like"/>
</dbReference>
<dbReference type="PANTHER" id="PTHR10859">
    <property type="entry name" value="GLYCOSYL TRANSFERASE"/>
    <property type="match status" value="1"/>
</dbReference>
<organism evidence="15 16">
    <name type="scientific">Naumovozyma castellii</name>
    <name type="common">Yeast</name>
    <name type="synonym">Saccharomyces castellii</name>
    <dbReference type="NCBI Taxonomy" id="27288"/>
    <lineage>
        <taxon>Eukaryota</taxon>
        <taxon>Fungi</taxon>
        <taxon>Dikarya</taxon>
        <taxon>Ascomycota</taxon>
        <taxon>Saccharomycotina</taxon>
        <taxon>Saccharomycetes</taxon>
        <taxon>Saccharomycetales</taxon>
        <taxon>Saccharomycetaceae</taxon>
        <taxon>Naumovozyma</taxon>
    </lineage>
</organism>
<evidence type="ECO:0000313" key="16">
    <source>
        <dbReference type="Proteomes" id="UP000001640"/>
    </source>
</evidence>
<name>G0VHY2_NAUCA</name>
<dbReference type="EC" id="2.4.1.117" evidence="4"/>
<sequence>MFDSIVNGLSAWQVVDKQNLAATTIIGFACALYLIIYLLSHKPRQPLPEELQYQTINASGKIITRTLPTLMEMKEKKLDSDVILSVVIPSYNETARIKSMLSESIKYLDESIHKRWEILIVDDGSSDGTSEYCLKLAHEKFHLHNGELRVLKFFQNRGKGGAVREGMLHVRGKYTLFADADGASKFSDVEKLMASVQNMERIKEGTNTYPAIALGSRAHMVNTEAVIKRSLLRNCLMYGFHTLVYIFGIHSIKDTQCGFKLFNREAIEQIFPYLHTEGWIFDVEILILAMRKNIAFKEIPISWHEVSGSKMDLAIDSIMMAKDLVVIRMAYLFGIYQDTRVVTKLD</sequence>
<evidence type="ECO:0000256" key="6">
    <source>
        <dbReference type="ARBA" id="ARBA00022679"/>
    </source>
</evidence>
<dbReference type="SUPFAM" id="SSF53448">
    <property type="entry name" value="Nucleotide-diphospho-sugar transferases"/>
    <property type="match status" value="1"/>
</dbReference>